<name>A0A932G036_UNCTE</name>
<dbReference type="InterPro" id="IPR050177">
    <property type="entry name" value="Lipid_A_modif_metabolic_enz"/>
</dbReference>
<feature type="domain" description="NAD-dependent epimerase/dehydratase" evidence="1">
    <location>
        <begin position="138"/>
        <end position="225"/>
    </location>
</feature>
<evidence type="ECO:0000313" key="2">
    <source>
        <dbReference type="EMBL" id="MBI2876010.1"/>
    </source>
</evidence>
<dbReference type="Gene3D" id="3.40.50.720">
    <property type="entry name" value="NAD(P)-binding Rossmann-like Domain"/>
    <property type="match status" value="1"/>
</dbReference>
<protein>
    <submittedName>
        <fullName evidence="2">NAD-dependent epimerase/dehydratase family protein</fullName>
    </submittedName>
</protein>
<feature type="domain" description="NAD-dependent epimerase/dehydratase" evidence="1">
    <location>
        <begin position="3"/>
        <end position="84"/>
    </location>
</feature>
<dbReference type="Proteomes" id="UP000769766">
    <property type="component" value="Unassembled WGS sequence"/>
</dbReference>
<evidence type="ECO:0000259" key="1">
    <source>
        <dbReference type="Pfam" id="PF01370"/>
    </source>
</evidence>
<evidence type="ECO:0000313" key="3">
    <source>
        <dbReference type="Proteomes" id="UP000769766"/>
    </source>
</evidence>
<gene>
    <name evidence="2" type="ORF">HYY20_03940</name>
</gene>
<dbReference type="InterPro" id="IPR001509">
    <property type="entry name" value="Epimerase_deHydtase"/>
</dbReference>
<dbReference type="Pfam" id="PF01370">
    <property type="entry name" value="Epimerase"/>
    <property type="match status" value="2"/>
</dbReference>
<reference evidence="2" key="1">
    <citation type="submission" date="2020-07" db="EMBL/GenBank/DDBJ databases">
        <title>Huge and variable diversity of episymbiotic CPR bacteria and DPANN archaea in groundwater ecosystems.</title>
        <authorList>
            <person name="He C.Y."/>
            <person name="Keren R."/>
            <person name="Whittaker M."/>
            <person name="Farag I.F."/>
            <person name="Doudna J."/>
            <person name="Cate J.H.D."/>
            <person name="Banfield J.F."/>
        </authorList>
    </citation>
    <scope>NUCLEOTIDE SEQUENCE</scope>
    <source>
        <strain evidence="2">NC_groundwater_672_Ag_B-0.1um_62_36</strain>
    </source>
</reference>
<organism evidence="2 3">
    <name type="scientific">Tectimicrobiota bacterium</name>
    <dbReference type="NCBI Taxonomy" id="2528274"/>
    <lineage>
        <taxon>Bacteria</taxon>
        <taxon>Pseudomonadati</taxon>
        <taxon>Nitrospinota/Tectimicrobiota group</taxon>
        <taxon>Candidatus Tectimicrobiota</taxon>
    </lineage>
</organism>
<dbReference type="SUPFAM" id="SSF51735">
    <property type="entry name" value="NAD(P)-binding Rossmann-fold domains"/>
    <property type="match status" value="1"/>
</dbReference>
<dbReference type="PANTHER" id="PTHR43245">
    <property type="entry name" value="BIFUNCTIONAL POLYMYXIN RESISTANCE PROTEIN ARNA"/>
    <property type="match status" value="1"/>
</dbReference>
<accession>A0A932G036</accession>
<proteinExistence type="predicted"/>
<sequence>MKALVVGGTGPTGPYVIDGLLKRGYEVTIFHRGTHEVDLPPEVEHIHGDPHFVETIDAALGTRTFDLVIAAYGRLRHVAQAMRRRTPRIVALGGYGVYRGYMDPAHNPPVGIPVPASESAPLYTDPEQCRFTYLMVSSEQALMEGHQEGDYNATLFRVPLVYGPRQPIPMEWCIIRRILDGRPWVVVPDGGLTLTTRAYADNMAQAMLLAVDQPERSAGQIYNVGDDRILSLKEWILLITHTLRHAWELVEMPQALAHPARHYLSYGGASNHIYMDLTRVREELGYRDVVPVEEGLRRTVQWYLENRPEPGGEVEQRLQDPFDYAAEDRLIGAYKEGIERILEVPYQVEARHHPYAHPKAPGQHRDHRQR</sequence>
<dbReference type="AlphaFoldDB" id="A0A932G036"/>
<dbReference type="EMBL" id="JACPRF010000123">
    <property type="protein sequence ID" value="MBI2876010.1"/>
    <property type="molecule type" value="Genomic_DNA"/>
</dbReference>
<dbReference type="InterPro" id="IPR036291">
    <property type="entry name" value="NAD(P)-bd_dom_sf"/>
</dbReference>
<comment type="caution">
    <text evidence="2">The sequence shown here is derived from an EMBL/GenBank/DDBJ whole genome shotgun (WGS) entry which is preliminary data.</text>
</comment>